<keyword evidence="7 11" id="KW-0479">Metal-binding</keyword>
<evidence type="ECO:0000256" key="3">
    <source>
        <dbReference type="ARBA" id="ARBA00007812"/>
    </source>
</evidence>
<comment type="cofactor">
    <cofactor evidence="11">
        <name>Mg(2+)</name>
        <dbReference type="ChEBI" id="CHEBI:18420"/>
    </cofactor>
    <text evidence="11">Binds 1 Mg(2+) ion per subunit.</text>
</comment>
<evidence type="ECO:0000313" key="16">
    <source>
        <dbReference type="Proteomes" id="UP001201273"/>
    </source>
</evidence>
<feature type="domain" description="Thiamine pyrophosphate enzyme central" evidence="12">
    <location>
        <begin position="191"/>
        <end position="325"/>
    </location>
</feature>
<dbReference type="RefSeq" id="WP_233052586.1">
    <property type="nucleotide sequence ID" value="NZ_JAIMJA010000008.1"/>
</dbReference>
<protein>
    <recommendedName>
        <fullName evidence="4 11">Acetolactate synthase</fullName>
        <ecNumber evidence="4 11">2.2.1.6</ecNumber>
    </recommendedName>
</protein>
<dbReference type="PANTHER" id="PTHR18968:SF170">
    <property type="entry name" value="ACETOLACTATE SYNTHASE ISOZYME 1 LARGE SUBUNIT"/>
    <property type="match status" value="1"/>
</dbReference>
<comment type="catalytic activity">
    <reaction evidence="11">
        <text>2 pyruvate + H(+) = (2S)-2-acetolactate + CO2</text>
        <dbReference type="Rhea" id="RHEA:25249"/>
        <dbReference type="ChEBI" id="CHEBI:15361"/>
        <dbReference type="ChEBI" id="CHEBI:15378"/>
        <dbReference type="ChEBI" id="CHEBI:16526"/>
        <dbReference type="ChEBI" id="CHEBI:58476"/>
        <dbReference type="EC" id="2.2.1.6"/>
    </reaction>
</comment>
<sequence length="556" mass="59277">MKISGAQLVIKLLERQGITQIAGLPGGAALPLYDALPGSNIKHVLTRHEQGAGFIAEGMARVSGKAAVCFASSGPGATNLVTAIADAHLDSIPVIAITGQVPSSMLGTDAFQEIDTFGLMAPITKHNWLVRSAEELLEVIPAAFRIATSGRPGPVAIDIPKDVQNQIIEIDEFPAPGEAMPLPQPTLAQLKEMEAMIAKAERPMLMVGAGVIQSNSSEALVALAEKLNIPAVSTFLGLSVFPHGHELHLGMLGMHGSKGNNIALEECDLLIGAGVRFDDRATGKISEFCPQAAVLHIEIDRSEIGKLKTPTLAVHADVGACIKALLTNCEPQQRIEWVSRIKWLNENHGIPLPTKQDLSNPYSLIKTVAEIVGDNTNVHTDVGQHQMWTAQVYPFVRDRQWSSSGGLGTMGYGLPAAIGAALADPERMALCISGDGSIMMNIQEIDTAVEHNLNVKVVVINNSRLGLVRQQQALFYQENFAAVNNKRTADFALMAQAMGANGFDLGKATDPLAMLTEALNTPGPVLINVPISEDEMVFPMVPPGAANKDLIEERKA</sequence>
<keyword evidence="16" id="KW-1185">Reference proteome</keyword>
<evidence type="ECO:0000256" key="8">
    <source>
        <dbReference type="ARBA" id="ARBA00022842"/>
    </source>
</evidence>
<dbReference type="InterPro" id="IPR012000">
    <property type="entry name" value="Thiamin_PyroP_enz_cen_dom"/>
</dbReference>
<dbReference type="Gene3D" id="3.40.50.970">
    <property type="match status" value="2"/>
</dbReference>
<evidence type="ECO:0000256" key="7">
    <source>
        <dbReference type="ARBA" id="ARBA00022723"/>
    </source>
</evidence>
<dbReference type="Pfam" id="PF02775">
    <property type="entry name" value="TPP_enzyme_C"/>
    <property type="match status" value="1"/>
</dbReference>
<proteinExistence type="inferred from homology"/>
<dbReference type="InterPro" id="IPR039368">
    <property type="entry name" value="AHAS_TPP"/>
</dbReference>
<gene>
    <name evidence="15" type="primary">ilvB</name>
    <name evidence="15" type="ORF">K6Y31_09690</name>
</gene>
<feature type="domain" description="Thiamine pyrophosphate enzyme TPP-binding" evidence="13">
    <location>
        <begin position="381"/>
        <end position="529"/>
    </location>
</feature>
<dbReference type="CDD" id="cd07035">
    <property type="entry name" value="TPP_PYR_POX_like"/>
    <property type="match status" value="1"/>
</dbReference>
<dbReference type="EC" id="2.2.1.6" evidence="4 11"/>
<evidence type="ECO:0000259" key="13">
    <source>
        <dbReference type="Pfam" id="PF02775"/>
    </source>
</evidence>
<keyword evidence="9 11" id="KW-0786">Thiamine pyrophosphate</keyword>
<dbReference type="InterPro" id="IPR011766">
    <property type="entry name" value="TPP_enzyme_TPP-bd"/>
</dbReference>
<dbReference type="InterPro" id="IPR029061">
    <property type="entry name" value="THDP-binding"/>
</dbReference>
<keyword evidence="10 11" id="KW-0100">Branched-chain amino acid biosynthesis</keyword>
<organism evidence="15 16">
    <name type="scientific">Motilimonas cestriensis</name>
    <dbReference type="NCBI Taxonomy" id="2742685"/>
    <lineage>
        <taxon>Bacteria</taxon>
        <taxon>Pseudomonadati</taxon>
        <taxon>Pseudomonadota</taxon>
        <taxon>Gammaproteobacteria</taxon>
        <taxon>Alteromonadales</taxon>
        <taxon>Alteromonadales genera incertae sedis</taxon>
        <taxon>Motilimonas</taxon>
    </lineage>
</organism>
<dbReference type="PROSITE" id="PS00187">
    <property type="entry name" value="TPP_ENZYMES"/>
    <property type="match status" value="1"/>
</dbReference>
<dbReference type="CDD" id="cd02015">
    <property type="entry name" value="TPP_AHAS"/>
    <property type="match status" value="1"/>
</dbReference>
<dbReference type="EMBL" id="JAIMJA010000008">
    <property type="protein sequence ID" value="MCE2595089.1"/>
    <property type="molecule type" value="Genomic_DNA"/>
</dbReference>
<evidence type="ECO:0000256" key="4">
    <source>
        <dbReference type="ARBA" id="ARBA00013145"/>
    </source>
</evidence>
<evidence type="ECO:0000256" key="11">
    <source>
        <dbReference type="RuleBase" id="RU003591"/>
    </source>
</evidence>
<dbReference type="Pfam" id="PF00205">
    <property type="entry name" value="TPP_enzyme_M"/>
    <property type="match status" value="1"/>
</dbReference>
<evidence type="ECO:0000313" key="15">
    <source>
        <dbReference type="EMBL" id="MCE2595089.1"/>
    </source>
</evidence>
<dbReference type="InterPro" id="IPR012846">
    <property type="entry name" value="Acetolactate_synth_lsu"/>
</dbReference>
<comment type="similarity">
    <text evidence="3 11">Belongs to the TPP enzyme family.</text>
</comment>
<dbReference type="PANTHER" id="PTHR18968">
    <property type="entry name" value="THIAMINE PYROPHOSPHATE ENZYMES"/>
    <property type="match status" value="1"/>
</dbReference>
<evidence type="ECO:0000256" key="6">
    <source>
        <dbReference type="ARBA" id="ARBA00022679"/>
    </source>
</evidence>
<comment type="pathway">
    <text evidence="2 11">Amino-acid biosynthesis; L-valine biosynthesis; L-valine from pyruvate: step 1/4.</text>
</comment>
<dbReference type="Pfam" id="PF02776">
    <property type="entry name" value="TPP_enzyme_N"/>
    <property type="match status" value="1"/>
</dbReference>
<feature type="domain" description="Thiamine pyrophosphate enzyme N-terminal TPP-binding" evidence="14">
    <location>
        <begin position="4"/>
        <end position="117"/>
    </location>
</feature>
<dbReference type="InterPro" id="IPR000399">
    <property type="entry name" value="TPP-bd_CS"/>
</dbReference>
<dbReference type="GO" id="GO:0003984">
    <property type="term" value="F:acetolactate synthase activity"/>
    <property type="evidence" value="ECO:0007669"/>
    <property type="project" value="UniProtKB-EC"/>
</dbReference>
<evidence type="ECO:0000259" key="14">
    <source>
        <dbReference type="Pfam" id="PF02776"/>
    </source>
</evidence>
<evidence type="ECO:0000259" key="12">
    <source>
        <dbReference type="Pfam" id="PF00205"/>
    </source>
</evidence>
<keyword evidence="5 11" id="KW-0028">Amino-acid biosynthesis</keyword>
<dbReference type="SUPFAM" id="SSF52467">
    <property type="entry name" value="DHS-like NAD/FAD-binding domain"/>
    <property type="match status" value="1"/>
</dbReference>
<evidence type="ECO:0000256" key="1">
    <source>
        <dbReference type="ARBA" id="ARBA00004974"/>
    </source>
</evidence>
<comment type="caution">
    <text evidence="15">The sequence shown here is derived from an EMBL/GenBank/DDBJ whole genome shotgun (WGS) entry which is preliminary data.</text>
</comment>
<dbReference type="InterPro" id="IPR045229">
    <property type="entry name" value="TPP_enz"/>
</dbReference>
<dbReference type="NCBIfam" id="TIGR00118">
    <property type="entry name" value="acolac_lg"/>
    <property type="match status" value="1"/>
</dbReference>
<dbReference type="InterPro" id="IPR012001">
    <property type="entry name" value="Thiamin_PyroP_enz_TPP-bd_dom"/>
</dbReference>
<reference evidence="15 16" key="1">
    <citation type="journal article" date="2022" name="Environ. Microbiol. Rep.">
        <title>Eco-phylogenetic analyses reveal divergent evolution of vitamin B12 metabolism in the marine bacterial family 'Psychromonadaceae'.</title>
        <authorList>
            <person name="Jin X."/>
            <person name="Yang Y."/>
            <person name="Cao H."/>
            <person name="Gao B."/>
            <person name="Zhao Z."/>
        </authorList>
    </citation>
    <scope>NUCLEOTIDE SEQUENCE [LARGE SCALE GENOMIC DNA]</scope>
    <source>
        <strain evidence="15 16">MKS20</strain>
    </source>
</reference>
<comment type="pathway">
    <text evidence="1 11">Amino-acid biosynthesis; L-isoleucine biosynthesis; L-isoleucine from 2-oxobutanoate: step 1/4.</text>
</comment>
<evidence type="ECO:0000256" key="9">
    <source>
        <dbReference type="ARBA" id="ARBA00023052"/>
    </source>
</evidence>
<evidence type="ECO:0000256" key="5">
    <source>
        <dbReference type="ARBA" id="ARBA00022605"/>
    </source>
</evidence>
<accession>A0ABS8W7W6</accession>
<keyword evidence="8 11" id="KW-0460">Magnesium</keyword>
<dbReference type="InterPro" id="IPR029035">
    <property type="entry name" value="DHS-like_NAD/FAD-binding_dom"/>
</dbReference>
<dbReference type="SUPFAM" id="SSF52518">
    <property type="entry name" value="Thiamin diphosphate-binding fold (THDP-binding)"/>
    <property type="match status" value="2"/>
</dbReference>
<evidence type="ECO:0000256" key="10">
    <source>
        <dbReference type="ARBA" id="ARBA00023304"/>
    </source>
</evidence>
<name>A0ABS8W7W6_9GAMM</name>
<dbReference type="Gene3D" id="3.40.50.1220">
    <property type="entry name" value="TPP-binding domain"/>
    <property type="match status" value="1"/>
</dbReference>
<evidence type="ECO:0000256" key="2">
    <source>
        <dbReference type="ARBA" id="ARBA00005025"/>
    </source>
</evidence>
<comment type="cofactor">
    <cofactor evidence="11">
        <name>thiamine diphosphate</name>
        <dbReference type="ChEBI" id="CHEBI:58937"/>
    </cofactor>
    <text evidence="11">Binds 1 thiamine pyrophosphate per subunit.</text>
</comment>
<keyword evidence="6 11" id="KW-0808">Transferase</keyword>
<dbReference type="Proteomes" id="UP001201273">
    <property type="component" value="Unassembled WGS sequence"/>
</dbReference>